<dbReference type="PANTHER" id="PTHR31140:SF145">
    <property type="entry name" value="TF-B3 DOMAIN-CONTAINING PROTEIN"/>
    <property type="match status" value="1"/>
</dbReference>
<dbReference type="SMART" id="SM01019">
    <property type="entry name" value="B3"/>
    <property type="match status" value="1"/>
</dbReference>
<protein>
    <recommendedName>
        <fullName evidence="6">TF-B3 domain-containing protein</fullName>
    </recommendedName>
</protein>
<dbReference type="EMBL" id="VOIH02000006">
    <property type="protein sequence ID" value="KAF3444442.1"/>
    <property type="molecule type" value="Genomic_DNA"/>
</dbReference>
<evidence type="ECO:0000256" key="2">
    <source>
        <dbReference type="ARBA" id="ARBA00023015"/>
    </source>
</evidence>
<dbReference type="OrthoDB" id="954231at2759"/>
<keyword evidence="2" id="KW-0805">Transcription regulation</keyword>
<evidence type="ECO:0000256" key="1">
    <source>
        <dbReference type="ARBA" id="ARBA00004123"/>
    </source>
</evidence>
<dbReference type="PROSITE" id="PS50863">
    <property type="entry name" value="B3"/>
    <property type="match status" value="1"/>
</dbReference>
<proteinExistence type="predicted"/>
<dbReference type="GO" id="GO:0005634">
    <property type="term" value="C:nucleus"/>
    <property type="evidence" value="ECO:0007669"/>
    <property type="project" value="UniProtKB-SubCell"/>
</dbReference>
<dbReference type="InterPro" id="IPR015300">
    <property type="entry name" value="DNA-bd_pseudobarrel_sf"/>
</dbReference>
<dbReference type="SUPFAM" id="SSF101936">
    <property type="entry name" value="DNA-binding pseudobarrel domain"/>
    <property type="match status" value="1"/>
</dbReference>
<dbReference type="PANTHER" id="PTHR31140">
    <property type="entry name" value="B3 DOMAIN-CONTAINING TRANSCRIPTION FACTOR ABI3"/>
    <property type="match status" value="1"/>
</dbReference>
<dbReference type="InterPro" id="IPR003340">
    <property type="entry name" value="B3_DNA-bd"/>
</dbReference>
<comment type="subcellular location">
    <subcellularLocation>
        <location evidence="1">Nucleus</location>
    </subcellularLocation>
</comment>
<keyword evidence="3" id="KW-0238">DNA-binding</keyword>
<evidence type="ECO:0000256" key="4">
    <source>
        <dbReference type="ARBA" id="ARBA00023163"/>
    </source>
</evidence>
<dbReference type="GO" id="GO:0003700">
    <property type="term" value="F:DNA-binding transcription factor activity"/>
    <property type="evidence" value="ECO:0007669"/>
    <property type="project" value="InterPro"/>
</dbReference>
<comment type="caution">
    <text evidence="7">The sequence shown here is derived from an EMBL/GenBank/DDBJ whole genome shotgun (WGS) entry which is preliminary data.</text>
</comment>
<dbReference type="InterPro" id="IPR044800">
    <property type="entry name" value="LEC2-like"/>
</dbReference>
<evidence type="ECO:0000256" key="5">
    <source>
        <dbReference type="ARBA" id="ARBA00023242"/>
    </source>
</evidence>
<dbReference type="Proteomes" id="UP000796880">
    <property type="component" value="Unassembled WGS sequence"/>
</dbReference>
<dbReference type="CDD" id="cd10017">
    <property type="entry name" value="B3_DNA"/>
    <property type="match status" value="1"/>
</dbReference>
<keyword evidence="5" id="KW-0539">Nucleus</keyword>
<accession>A0A8K0MG17</accession>
<dbReference type="Pfam" id="PF02362">
    <property type="entry name" value="B3"/>
    <property type="match status" value="1"/>
</dbReference>
<dbReference type="Gene3D" id="2.40.330.10">
    <property type="entry name" value="DNA-binding pseudobarrel domain"/>
    <property type="match status" value="1"/>
</dbReference>
<evidence type="ECO:0000259" key="6">
    <source>
        <dbReference type="PROSITE" id="PS50863"/>
    </source>
</evidence>
<name>A0A8K0MG17_9ROSA</name>
<keyword evidence="4" id="KW-0804">Transcription</keyword>
<evidence type="ECO:0000256" key="3">
    <source>
        <dbReference type="ARBA" id="ARBA00023125"/>
    </source>
</evidence>
<keyword evidence="8" id="KW-1185">Reference proteome</keyword>
<sequence>MVVKSFKKKLVSTDLNQKLSVPSKKYRQLFPSLNNNDGRHAVEFEARDKSGAPWKFTCSIRKKGHPKPVINSKGWRQFVRAKGLKEGNEIIFSKHPPRTGSGTSYYTIDVVRKKVPIFGILVDVQE</sequence>
<dbReference type="GO" id="GO:0003677">
    <property type="term" value="F:DNA binding"/>
    <property type="evidence" value="ECO:0007669"/>
    <property type="project" value="UniProtKB-KW"/>
</dbReference>
<feature type="domain" description="TF-B3" evidence="6">
    <location>
        <begin position="47"/>
        <end position="114"/>
    </location>
</feature>
<reference evidence="7" key="1">
    <citation type="submission" date="2020-03" db="EMBL/GenBank/DDBJ databases">
        <title>A high-quality chromosome-level genome assembly of a woody plant with both climbing and erect habits, Rhamnella rubrinervis.</title>
        <authorList>
            <person name="Lu Z."/>
            <person name="Yang Y."/>
            <person name="Zhu X."/>
            <person name="Sun Y."/>
        </authorList>
    </citation>
    <scope>NUCLEOTIDE SEQUENCE</scope>
    <source>
        <strain evidence="7">BYM</strain>
        <tissue evidence="7">Leaf</tissue>
    </source>
</reference>
<evidence type="ECO:0000313" key="7">
    <source>
        <dbReference type="EMBL" id="KAF3444442.1"/>
    </source>
</evidence>
<dbReference type="AlphaFoldDB" id="A0A8K0MG17"/>
<evidence type="ECO:0000313" key="8">
    <source>
        <dbReference type="Proteomes" id="UP000796880"/>
    </source>
</evidence>
<organism evidence="7 8">
    <name type="scientific">Rhamnella rubrinervis</name>
    <dbReference type="NCBI Taxonomy" id="2594499"/>
    <lineage>
        <taxon>Eukaryota</taxon>
        <taxon>Viridiplantae</taxon>
        <taxon>Streptophyta</taxon>
        <taxon>Embryophyta</taxon>
        <taxon>Tracheophyta</taxon>
        <taxon>Spermatophyta</taxon>
        <taxon>Magnoliopsida</taxon>
        <taxon>eudicotyledons</taxon>
        <taxon>Gunneridae</taxon>
        <taxon>Pentapetalae</taxon>
        <taxon>rosids</taxon>
        <taxon>fabids</taxon>
        <taxon>Rosales</taxon>
        <taxon>Rhamnaceae</taxon>
        <taxon>rhamnoid group</taxon>
        <taxon>Rhamneae</taxon>
        <taxon>Rhamnella</taxon>
    </lineage>
</organism>
<gene>
    <name evidence="7" type="ORF">FNV43_RR14134</name>
</gene>